<dbReference type="InterPro" id="IPR011006">
    <property type="entry name" value="CheY-like_superfamily"/>
</dbReference>
<feature type="domain" description="Response regulatory" evidence="3">
    <location>
        <begin position="6"/>
        <end position="129"/>
    </location>
</feature>
<dbReference type="PANTHER" id="PTHR44591:SF19">
    <property type="entry name" value="TWO-COMPONENT RESPONSE REGULATOR-RELATED"/>
    <property type="match status" value="1"/>
</dbReference>
<proteinExistence type="predicted"/>
<dbReference type="SMART" id="SM00448">
    <property type="entry name" value="REC"/>
    <property type="match status" value="1"/>
</dbReference>
<dbReference type="GO" id="GO:0000160">
    <property type="term" value="P:phosphorelay signal transduction system"/>
    <property type="evidence" value="ECO:0007669"/>
    <property type="project" value="InterPro"/>
</dbReference>
<dbReference type="EMBL" id="JAIXNE010000001">
    <property type="protein sequence ID" value="MCA6073789.1"/>
    <property type="molecule type" value="Genomic_DNA"/>
</dbReference>
<name>A0A9X1KWA7_9BACT</name>
<dbReference type="InterPro" id="IPR001789">
    <property type="entry name" value="Sig_transdc_resp-reg_receiver"/>
</dbReference>
<dbReference type="PROSITE" id="PS50110">
    <property type="entry name" value="RESPONSE_REGULATORY"/>
    <property type="match status" value="1"/>
</dbReference>
<evidence type="ECO:0000313" key="4">
    <source>
        <dbReference type="EMBL" id="MCA6073789.1"/>
    </source>
</evidence>
<dbReference type="Pfam" id="PF00072">
    <property type="entry name" value="Response_reg"/>
    <property type="match status" value="1"/>
</dbReference>
<keyword evidence="1 2" id="KW-0597">Phosphoprotein</keyword>
<evidence type="ECO:0000259" key="3">
    <source>
        <dbReference type="PROSITE" id="PS50110"/>
    </source>
</evidence>
<evidence type="ECO:0000313" key="5">
    <source>
        <dbReference type="Proteomes" id="UP001139409"/>
    </source>
</evidence>
<evidence type="ECO:0000256" key="2">
    <source>
        <dbReference type="PROSITE-ProRule" id="PRU00169"/>
    </source>
</evidence>
<gene>
    <name evidence="4" type="ORF">LDX50_02865</name>
</gene>
<protein>
    <submittedName>
        <fullName evidence="4">Response regulator</fullName>
    </submittedName>
</protein>
<evidence type="ECO:0000256" key="1">
    <source>
        <dbReference type="ARBA" id="ARBA00022553"/>
    </source>
</evidence>
<dbReference type="AlphaFoldDB" id="A0A9X1KWA7"/>
<dbReference type="Proteomes" id="UP001139409">
    <property type="component" value="Unassembled WGS sequence"/>
</dbReference>
<dbReference type="PANTHER" id="PTHR44591">
    <property type="entry name" value="STRESS RESPONSE REGULATOR PROTEIN 1"/>
    <property type="match status" value="1"/>
</dbReference>
<feature type="modified residue" description="4-aspartylphosphate" evidence="2">
    <location>
        <position position="63"/>
    </location>
</feature>
<comment type="caution">
    <text evidence="4">The sequence shown here is derived from an EMBL/GenBank/DDBJ whole genome shotgun (WGS) entry which is preliminary data.</text>
</comment>
<sequence length="131" mass="14898">MTPSKYILIIDDDLDIVHTIKDQIFSVFGTEFKYETAGSGEEGISLVKEIILEEIDILITISDWLMPGMKGDEFLITLHKIVPDAIKIMITGHATEDAIQRAYKEANLYQLFAKPWNKNELISAIKKQIED</sequence>
<dbReference type="SUPFAM" id="SSF52172">
    <property type="entry name" value="CheY-like"/>
    <property type="match status" value="1"/>
</dbReference>
<accession>A0A9X1KWA7</accession>
<dbReference type="RefSeq" id="WP_225696901.1">
    <property type="nucleotide sequence ID" value="NZ_JAIXNE010000001.1"/>
</dbReference>
<organism evidence="4 5">
    <name type="scientific">Fulvivirga sedimenti</name>
    <dbReference type="NCBI Taxonomy" id="2879465"/>
    <lineage>
        <taxon>Bacteria</taxon>
        <taxon>Pseudomonadati</taxon>
        <taxon>Bacteroidota</taxon>
        <taxon>Cytophagia</taxon>
        <taxon>Cytophagales</taxon>
        <taxon>Fulvivirgaceae</taxon>
        <taxon>Fulvivirga</taxon>
    </lineage>
</organism>
<keyword evidence="5" id="KW-1185">Reference proteome</keyword>
<dbReference type="Gene3D" id="3.40.50.2300">
    <property type="match status" value="1"/>
</dbReference>
<reference evidence="4" key="1">
    <citation type="submission" date="2021-09" db="EMBL/GenBank/DDBJ databases">
        <title>Fulvivirga sp. isolated from coastal sediment.</title>
        <authorList>
            <person name="Yu H."/>
        </authorList>
    </citation>
    <scope>NUCLEOTIDE SEQUENCE</scope>
    <source>
        <strain evidence="4">1062</strain>
    </source>
</reference>
<dbReference type="InterPro" id="IPR050595">
    <property type="entry name" value="Bact_response_regulator"/>
</dbReference>